<dbReference type="GO" id="GO:0003922">
    <property type="term" value="F:GMP synthase (glutamine-hydrolyzing) activity"/>
    <property type="evidence" value="ECO:0007669"/>
    <property type="project" value="UniProtKB-EC"/>
</dbReference>
<dbReference type="EMBL" id="CP036281">
    <property type="protein sequence ID" value="QDU81710.1"/>
    <property type="molecule type" value="Genomic_DNA"/>
</dbReference>
<evidence type="ECO:0000313" key="2">
    <source>
        <dbReference type="EMBL" id="QDU81710.1"/>
    </source>
</evidence>
<dbReference type="EC" id="6.3.5.2" evidence="2"/>
<accession>A0A518CR68</accession>
<gene>
    <name evidence="2" type="primary">guaA_2</name>
    <name evidence="2" type="ORF">Pla110_34550</name>
</gene>
<dbReference type="CDD" id="cd01741">
    <property type="entry name" value="GATase1_1"/>
    <property type="match status" value="1"/>
</dbReference>
<sequence length="226" mass="25492">MLMQERRAFADALGIQLDSVASLDLLYEQLRKHHLQEVDLVMVGGSGNYSVTSEDDWLHRALDSIRFLYESRKPTFASCWGFQAVSRALGGTVVTDLNRAEVGSVTTHLTEAGKQDPLFSECADPFYSYMGHQDIVTHLPEEAILLASTDKVENQALTFPNRLFYATQFHPELTRQGLLQRVEAYPQYVEKISGLPYDEFEAQLEDAPEMASLLRRFVGMVEAVIL</sequence>
<dbReference type="PANTHER" id="PTHR42695">
    <property type="entry name" value="GLUTAMINE AMIDOTRANSFERASE YLR126C-RELATED"/>
    <property type="match status" value="1"/>
</dbReference>
<feature type="domain" description="Glutamine amidotransferase" evidence="1">
    <location>
        <begin position="36"/>
        <end position="174"/>
    </location>
</feature>
<dbReference type="InterPro" id="IPR017926">
    <property type="entry name" value="GATASE"/>
</dbReference>
<dbReference type="PROSITE" id="PS51273">
    <property type="entry name" value="GATASE_TYPE_1"/>
    <property type="match status" value="1"/>
</dbReference>
<dbReference type="PANTHER" id="PTHR42695:SF5">
    <property type="entry name" value="GLUTAMINE AMIDOTRANSFERASE YLR126C-RELATED"/>
    <property type="match status" value="1"/>
</dbReference>
<dbReference type="Proteomes" id="UP000317178">
    <property type="component" value="Chromosome"/>
</dbReference>
<dbReference type="SUPFAM" id="SSF52317">
    <property type="entry name" value="Class I glutamine amidotransferase-like"/>
    <property type="match status" value="1"/>
</dbReference>
<organism evidence="2 3">
    <name type="scientific">Polystyrenella longa</name>
    <dbReference type="NCBI Taxonomy" id="2528007"/>
    <lineage>
        <taxon>Bacteria</taxon>
        <taxon>Pseudomonadati</taxon>
        <taxon>Planctomycetota</taxon>
        <taxon>Planctomycetia</taxon>
        <taxon>Planctomycetales</taxon>
        <taxon>Planctomycetaceae</taxon>
        <taxon>Polystyrenella</taxon>
    </lineage>
</organism>
<dbReference type="Pfam" id="PF00117">
    <property type="entry name" value="GATase"/>
    <property type="match status" value="1"/>
</dbReference>
<dbReference type="KEGG" id="plon:Pla110_34550"/>
<proteinExistence type="predicted"/>
<reference evidence="2 3" key="1">
    <citation type="submission" date="2019-02" db="EMBL/GenBank/DDBJ databases">
        <title>Deep-cultivation of Planctomycetes and their phenomic and genomic characterization uncovers novel biology.</title>
        <authorList>
            <person name="Wiegand S."/>
            <person name="Jogler M."/>
            <person name="Boedeker C."/>
            <person name="Pinto D."/>
            <person name="Vollmers J."/>
            <person name="Rivas-Marin E."/>
            <person name="Kohn T."/>
            <person name="Peeters S.H."/>
            <person name="Heuer A."/>
            <person name="Rast P."/>
            <person name="Oberbeckmann S."/>
            <person name="Bunk B."/>
            <person name="Jeske O."/>
            <person name="Meyerdierks A."/>
            <person name="Storesund J.E."/>
            <person name="Kallscheuer N."/>
            <person name="Luecker S."/>
            <person name="Lage O.M."/>
            <person name="Pohl T."/>
            <person name="Merkel B.J."/>
            <person name="Hornburger P."/>
            <person name="Mueller R.-W."/>
            <person name="Bruemmer F."/>
            <person name="Labrenz M."/>
            <person name="Spormann A.M."/>
            <person name="Op den Camp H."/>
            <person name="Overmann J."/>
            <person name="Amann R."/>
            <person name="Jetten M.S.M."/>
            <person name="Mascher T."/>
            <person name="Medema M.H."/>
            <person name="Devos D.P."/>
            <person name="Kaster A.-K."/>
            <person name="Ovreas L."/>
            <person name="Rohde M."/>
            <person name="Galperin M.Y."/>
            <person name="Jogler C."/>
        </authorList>
    </citation>
    <scope>NUCLEOTIDE SEQUENCE [LARGE SCALE GENOMIC DNA]</scope>
    <source>
        <strain evidence="2 3">Pla110</strain>
    </source>
</reference>
<keyword evidence="2" id="KW-0436">Ligase</keyword>
<dbReference type="RefSeq" id="WP_197440250.1">
    <property type="nucleotide sequence ID" value="NZ_CP036281.1"/>
</dbReference>
<evidence type="ECO:0000259" key="1">
    <source>
        <dbReference type="Pfam" id="PF00117"/>
    </source>
</evidence>
<protein>
    <submittedName>
        <fullName evidence="2">GMP synthase [glutamine-hydrolyzing]</fullName>
        <ecNumber evidence="2">6.3.5.2</ecNumber>
    </submittedName>
</protein>
<dbReference type="GO" id="GO:0005829">
    <property type="term" value="C:cytosol"/>
    <property type="evidence" value="ECO:0007669"/>
    <property type="project" value="TreeGrafter"/>
</dbReference>
<dbReference type="AlphaFoldDB" id="A0A518CR68"/>
<dbReference type="InterPro" id="IPR029062">
    <property type="entry name" value="Class_I_gatase-like"/>
</dbReference>
<evidence type="ECO:0000313" key="3">
    <source>
        <dbReference type="Proteomes" id="UP000317178"/>
    </source>
</evidence>
<name>A0A518CR68_9PLAN</name>
<dbReference type="Gene3D" id="3.40.50.880">
    <property type="match status" value="1"/>
</dbReference>
<dbReference type="InterPro" id="IPR044992">
    <property type="entry name" value="ChyE-like"/>
</dbReference>
<keyword evidence="3" id="KW-1185">Reference proteome</keyword>